<evidence type="ECO:0000256" key="7">
    <source>
        <dbReference type="ARBA" id="ARBA00022741"/>
    </source>
</evidence>
<dbReference type="PROSITE" id="PS50011">
    <property type="entry name" value="PROTEIN_KINASE_DOM"/>
    <property type="match status" value="1"/>
</dbReference>
<dbReference type="InterPro" id="IPR000719">
    <property type="entry name" value="Prot_kinase_dom"/>
</dbReference>
<dbReference type="InterPro" id="IPR008978">
    <property type="entry name" value="HSP20-like_chaperone"/>
</dbReference>
<dbReference type="InterPro" id="IPR017441">
    <property type="entry name" value="Protein_kinase_ATP_BS"/>
</dbReference>
<protein>
    <recommendedName>
        <fullName evidence="19">Cysteine-rich receptor-like protein kinase</fullName>
    </recommendedName>
</protein>
<keyword evidence="10" id="KW-1133">Transmembrane helix</keyword>
<feature type="binding site" evidence="13">
    <location>
        <position position="375"/>
    </location>
    <ligand>
        <name>ATP</name>
        <dbReference type="ChEBI" id="CHEBI:30616"/>
    </ligand>
</feature>
<dbReference type="Proteomes" id="UP000823674">
    <property type="component" value="Chromosome A03"/>
</dbReference>
<dbReference type="Pfam" id="PF07714">
    <property type="entry name" value="PK_Tyr_Ser-Thr"/>
    <property type="match status" value="2"/>
</dbReference>
<evidence type="ECO:0000256" key="11">
    <source>
        <dbReference type="ARBA" id="ARBA00023136"/>
    </source>
</evidence>
<dbReference type="PANTHER" id="PTHR27002:SF1064">
    <property type="entry name" value="CYSTEINE-RICH RECEPTOR-LIKE PROTEIN KINASE 14-RELATED"/>
    <property type="match status" value="1"/>
</dbReference>
<dbReference type="InterPro" id="IPR001245">
    <property type="entry name" value="Ser-Thr/Tyr_kinase_cat_dom"/>
</dbReference>
<keyword evidence="8" id="KW-0418">Kinase</keyword>
<evidence type="ECO:0000313" key="17">
    <source>
        <dbReference type="EMBL" id="KAG5406628.1"/>
    </source>
</evidence>
<evidence type="ECO:0000259" key="15">
    <source>
        <dbReference type="PROSITE" id="PS50011"/>
    </source>
</evidence>
<dbReference type="Gene3D" id="1.10.510.10">
    <property type="entry name" value="Transferase(Phosphotransferase) domain 1"/>
    <property type="match status" value="1"/>
</dbReference>
<keyword evidence="5" id="KW-0732">Signal</keyword>
<dbReference type="CDD" id="cd23509">
    <property type="entry name" value="Gnk2-like"/>
    <property type="match status" value="2"/>
</dbReference>
<organism evidence="17 18">
    <name type="scientific">Brassica rapa subsp. trilocularis</name>
    <dbReference type="NCBI Taxonomy" id="1813537"/>
    <lineage>
        <taxon>Eukaryota</taxon>
        <taxon>Viridiplantae</taxon>
        <taxon>Streptophyta</taxon>
        <taxon>Embryophyta</taxon>
        <taxon>Tracheophyta</taxon>
        <taxon>Spermatophyta</taxon>
        <taxon>Magnoliopsida</taxon>
        <taxon>eudicotyledons</taxon>
        <taxon>Gunneridae</taxon>
        <taxon>Pentapetalae</taxon>
        <taxon>rosids</taxon>
        <taxon>malvids</taxon>
        <taxon>Brassicales</taxon>
        <taxon>Brassicaceae</taxon>
        <taxon>Brassiceae</taxon>
        <taxon>Brassica</taxon>
    </lineage>
</organism>
<evidence type="ECO:0000256" key="4">
    <source>
        <dbReference type="ARBA" id="ARBA00022692"/>
    </source>
</evidence>
<dbReference type="PANTHER" id="PTHR27002">
    <property type="entry name" value="RECEPTOR-LIKE SERINE/THREONINE-PROTEIN KINASE SD1-8"/>
    <property type="match status" value="1"/>
</dbReference>
<dbReference type="InterPro" id="IPR011009">
    <property type="entry name" value="Kinase-like_dom_sf"/>
</dbReference>
<gene>
    <name evidence="17" type="primary">A03p053420.1_BraROA</name>
    <name evidence="17" type="ORF">IGI04_012747</name>
</gene>
<keyword evidence="4" id="KW-0812">Transmembrane</keyword>
<sequence>MPGVPKDRFTVSVVNGRVMVTGDAPAVSLDSGGRFYSGEVAMLESQVSIPGRKIKTIAKNGVILSAQTCVHNGKNFIPNSTYDANRRLILSSLPSNAAAQDGFYSGSIGQEPSRVYAAGMCIPGAEANDCSACIKGASDWLVQDCTNQTDAYYWALDPTLCLVRYSNNSFSGSAGYWEIVPQYLVMNTANINSNLTEFKKIWERLIHSIIAAASAPKSRYKADVAALTPFQNIYALMQCTPDVSSGDCDNCLRQSVIDYQSCCGEKTGGYVMRPICFFRWQLFTFSKAFGNITLAPPSPPPSPPPLLQRQPSSASEQAKKTDTAGITTVRSLQFDFKIIEVATNNFSERNKIGRGGFGDVFKGTLMPGGREVAVKRLSRTSEQGEKEFKNEVIVIAKLQHGNLVRLLGYSVKGEERVLVYEFVPNKSLDSFLSDPLKQAQLSWTKRGYMPPEYRCEGQFSVKTDVYSFGVLVLEIICGKKNRSFCFPGPDLVTYAWRLWREETPLELVDQTILENFPAEEVTRCIHIALLCVQHEPTDRPHVSTIVSMLTSTTIISHTNGPKWFCEKKWLGIEVPDMYLRLDLPGVGPDPDDVDVSVVDSKRVLIIKALAPCLNINDSSPRSYETYFRLDCHCCEISSVDNPQVTHGVLRLLVSTTPINIGGSPDDDIHSRLLRLDPDDQEPELSGQIVEPHLGLSEGPASAYEYKQLLGDSVYVRLDMPGVSDVDINVDTVNKRVDVVGEAPTVSHDSGGRSYSVAAHLGLGALITPPRVEHNVENGVVRLFIHPAEGYYATNNPFQKHGPKGFTETKMIGVRKLFVRTDLPGVGQDEYTASIDDSKKSVTIRTWPPPPGINIAFHPRIYKTTTHLKCDCCEIGSFTHQVSDGVLRLVITMTPINNQDQIPDVQEEGRHRFLHDTDNYAAEFTGHTLLVHPDLLPEGSPPRMAYAFKQLPDGSAHVSLDMPGVAKGYFTAEVEDGTRVIVTGRAPAVSHDSNGRFYSAVAATISNPTGTNLVFTMEGGPENGVLRLNIRV</sequence>
<evidence type="ECO:0008006" key="19">
    <source>
        <dbReference type="Google" id="ProtNLM"/>
    </source>
</evidence>
<feature type="domain" description="Protein kinase" evidence="15">
    <location>
        <begin position="346"/>
        <end position="693"/>
    </location>
</feature>
<evidence type="ECO:0000259" key="16">
    <source>
        <dbReference type="PROSITE" id="PS51473"/>
    </source>
</evidence>
<evidence type="ECO:0000256" key="3">
    <source>
        <dbReference type="ARBA" id="ARBA00022679"/>
    </source>
</evidence>
<evidence type="ECO:0000256" key="8">
    <source>
        <dbReference type="ARBA" id="ARBA00022777"/>
    </source>
</evidence>
<name>A0ABQ7N6U9_BRACM</name>
<dbReference type="Pfam" id="PF01657">
    <property type="entry name" value="Stress-antifung"/>
    <property type="match status" value="2"/>
</dbReference>
<dbReference type="InterPro" id="IPR038408">
    <property type="entry name" value="GNK2_sf"/>
</dbReference>
<comment type="caution">
    <text evidence="17">The sequence shown here is derived from an EMBL/GenBank/DDBJ whole genome shotgun (WGS) entry which is preliminary data.</text>
</comment>
<evidence type="ECO:0000256" key="10">
    <source>
        <dbReference type="ARBA" id="ARBA00022989"/>
    </source>
</evidence>
<evidence type="ECO:0000313" key="18">
    <source>
        <dbReference type="Proteomes" id="UP000823674"/>
    </source>
</evidence>
<feature type="compositionally biased region" description="Pro residues" evidence="14">
    <location>
        <begin position="296"/>
        <end position="306"/>
    </location>
</feature>
<feature type="domain" description="Gnk2-homologous" evidence="16">
    <location>
        <begin position="179"/>
        <end position="285"/>
    </location>
</feature>
<dbReference type="SUPFAM" id="SSF49764">
    <property type="entry name" value="HSP20-like chaperones"/>
    <property type="match status" value="1"/>
</dbReference>
<evidence type="ECO:0000256" key="12">
    <source>
        <dbReference type="ARBA" id="ARBA00023170"/>
    </source>
</evidence>
<keyword evidence="2" id="KW-0723">Serine/threonine-protein kinase</keyword>
<keyword evidence="7 13" id="KW-0547">Nucleotide-binding</keyword>
<evidence type="ECO:0000256" key="1">
    <source>
        <dbReference type="ARBA" id="ARBA00004167"/>
    </source>
</evidence>
<evidence type="ECO:0000256" key="2">
    <source>
        <dbReference type="ARBA" id="ARBA00022527"/>
    </source>
</evidence>
<keyword evidence="11" id="KW-0472">Membrane</keyword>
<evidence type="ECO:0000256" key="13">
    <source>
        <dbReference type="PROSITE-ProRule" id="PRU10141"/>
    </source>
</evidence>
<keyword evidence="6" id="KW-0677">Repeat</keyword>
<evidence type="ECO:0000256" key="5">
    <source>
        <dbReference type="ARBA" id="ARBA00022729"/>
    </source>
</evidence>
<feature type="domain" description="Gnk2-homologous" evidence="16">
    <location>
        <begin position="64"/>
        <end position="170"/>
    </location>
</feature>
<dbReference type="SUPFAM" id="SSF56112">
    <property type="entry name" value="Protein kinase-like (PK-like)"/>
    <property type="match status" value="1"/>
</dbReference>
<dbReference type="CDD" id="cd00298">
    <property type="entry name" value="ACD_sHsps_p23-like"/>
    <property type="match status" value="1"/>
</dbReference>
<comment type="subcellular location">
    <subcellularLocation>
        <location evidence="1">Membrane</location>
        <topology evidence="1">Single-pass membrane protein</topology>
    </subcellularLocation>
</comment>
<keyword evidence="9 13" id="KW-0067">ATP-binding</keyword>
<proteinExistence type="predicted"/>
<keyword evidence="12" id="KW-0675">Receptor</keyword>
<dbReference type="Gene3D" id="3.30.200.20">
    <property type="entry name" value="Phosphorylase Kinase, domain 1"/>
    <property type="match status" value="1"/>
</dbReference>
<keyword evidence="3" id="KW-0808">Transferase</keyword>
<evidence type="ECO:0000256" key="6">
    <source>
        <dbReference type="ARBA" id="ARBA00022737"/>
    </source>
</evidence>
<dbReference type="PROSITE" id="PS00107">
    <property type="entry name" value="PROTEIN_KINASE_ATP"/>
    <property type="match status" value="1"/>
</dbReference>
<feature type="region of interest" description="Disordered" evidence="14">
    <location>
        <begin position="294"/>
        <end position="323"/>
    </location>
</feature>
<dbReference type="PROSITE" id="PS51473">
    <property type="entry name" value="GNK2"/>
    <property type="match status" value="2"/>
</dbReference>
<accession>A0ABQ7N6U9</accession>
<dbReference type="EMBL" id="JADBGQ010000003">
    <property type="protein sequence ID" value="KAG5406628.1"/>
    <property type="molecule type" value="Genomic_DNA"/>
</dbReference>
<dbReference type="InterPro" id="IPR002902">
    <property type="entry name" value="GNK2"/>
</dbReference>
<evidence type="ECO:0000256" key="14">
    <source>
        <dbReference type="SAM" id="MobiDB-lite"/>
    </source>
</evidence>
<keyword evidence="18" id="KW-1185">Reference proteome</keyword>
<reference evidence="17 18" key="1">
    <citation type="submission" date="2021-03" db="EMBL/GenBank/DDBJ databases">
        <authorList>
            <person name="King G.J."/>
            <person name="Bancroft I."/>
            <person name="Baten A."/>
            <person name="Bloomfield J."/>
            <person name="Borpatragohain P."/>
            <person name="He Z."/>
            <person name="Irish N."/>
            <person name="Irwin J."/>
            <person name="Liu K."/>
            <person name="Mauleon R.P."/>
            <person name="Moore J."/>
            <person name="Morris R."/>
            <person name="Ostergaard L."/>
            <person name="Wang B."/>
            <person name="Wells R."/>
        </authorList>
    </citation>
    <scope>NUCLEOTIDE SEQUENCE [LARGE SCALE GENOMIC DNA]</scope>
    <source>
        <strain evidence="17">R-o-18</strain>
        <tissue evidence="17">Leaf</tissue>
    </source>
</reference>
<dbReference type="Gene3D" id="3.30.430.20">
    <property type="entry name" value="Gnk2 domain, C-X8-C-X2-C motif"/>
    <property type="match status" value="2"/>
</dbReference>
<evidence type="ECO:0000256" key="9">
    <source>
        <dbReference type="ARBA" id="ARBA00022840"/>
    </source>
</evidence>